<accession>A0A813H9A6</accession>
<dbReference type="EMBL" id="CAJNNV010031049">
    <property type="protein sequence ID" value="CAE8634528.1"/>
    <property type="molecule type" value="Genomic_DNA"/>
</dbReference>
<name>A0A813H9A6_POLGL</name>
<dbReference type="Proteomes" id="UP000654075">
    <property type="component" value="Unassembled WGS sequence"/>
</dbReference>
<organism evidence="2 3">
    <name type="scientific">Polarella glacialis</name>
    <name type="common">Dinoflagellate</name>
    <dbReference type="NCBI Taxonomy" id="89957"/>
    <lineage>
        <taxon>Eukaryota</taxon>
        <taxon>Sar</taxon>
        <taxon>Alveolata</taxon>
        <taxon>Dinophyceae</taxon>
        <taxon>Suessiales</taxon>
        <taxon>Suessiaceae</taxon>
        <taxon>Polarella</taxon>
    </lineage>
</organism>
<evidence type="ECO:0000256" key="1">
    <source>
        <dbReference type="SAM" id="MobiDB-lite"/>
    </source>
</evidence>
<feature type="compositionally biased region" description="Basic and acidic residues" evidence="1">
    <location>
        <begin position="52"/>
        <end position="63"/>
    </location>
</feature>
<proteinExistence type="predicted"/>
<sequence>MGQQLCGPCCQPVPPKLQLVNELHFPEASFSSKADWEALKSALSSVRGGRSQRREDPEADMPHPRTPRAVALADLPWSPEGEQIRGAAAEARQRQRQLRLLPSAFRQRLPGGGGRGASSATLRCHAATLRLKEAE</sequence>
<evidence type="ECO:0000313" key="2">
    <source>
        <dbReference type="EMBL" id="CAE8634528.1"/>
    </source>
</evidence>
<keyword evidence="3" id="KW-1185">Reference proteome</keyword>
<comment type="caution">
    <text evidence="2">The sequence shown here is derived from an EMBL/GenBank/DDBJ whole genome shotgun (WGS) entry which is preliminary data.</text>
</comment>
<feature type="non-terminal residue" evidence="2">
    <location>
        <position position="1"/>
    </location>
</feature>
<protein>
    <submittedName>
        <fullName evidence="2">Uncharacterized protein</fullName>
    </submittedName>
</protein>
<feature type="region of interest" description="Disordered" evidence="1">
    <location>
        <begin position="41"/>
        <end position="66"/>
    </location>
</feature>
<evidence type="ECO:0000313" key="3">
    <source>
        <dbReference type="Proteomes" id="UP000654075"/>
    </source>
</evidence>
<feature type="non-terminal residue" evidence="2">
    <location>
        <position position="135"/>
    </location>
</feature>
<dbReference type="AlphaFoldDB" id="A0A813H9A6"/>
<gene>
    <name evidence="2" type="ORF">PGLA1383_LOCUS50179</name>
</gene>
<reference evidence="2" key="1">
    <citation type="submission" date="2021-02" db="EMBL/GenBank/DDBJ databases">
        <authorList>
            <person name="Dougan E. K."/>
            <person name="Rhodes N."/>
            <person name="Thang M."/>
            <person name="Chan C."/>
        </authorList>
    </citation>
    <scope>NUCLEOTIDE SEQUENCE</scope>
</reference>